<dbReference type="AlphaFoldDB" id="A0ABD5RR39"/>
<protein>
    <recommendedName>
        <fullName evidence="7">Bifunctional protein GlmU</fullName>
        <ecNumber evidence="5">2.3.1.157</ecNumber>
        <ecNumber evidence="6">2.7.7.23</ecNumber>
    </recommendedName>
</protein>
<dbReference type="InterPro" id="IPR005835">
    <property type="entry name" value="NTP_transferase_dom"/>
</dbReference>
<proteinExistence type="inferred from homology"/>
<dbReference type="Proteomes" id="UP001596099">
    <property type="component" value="Unassembled WGS sequence"/>
</dbReference>
<evidence type="ECO:0000256" key="12">
    <source>
        <dbReference type="ARBA" id="ARBA00048247"/>
    </source>
</evidence>
<evidence type="ECO:0000256" key="5">
    <source>
        <dbReference type="ARBA" id="ARBA00012225"/>
    </source>
</evidence>
<dbReference type="NCBIfam" id="TIGR03992">
    <property type="entry name" value="Arch_glmU"/>
    <property type="match status" value="1"/>
</dbReference>
<feature type="domain" description="Mannose-1-phosphate guanyltransferase C-terminal" evidence="15">
    <location>
        <begin position="261"/>
        <end position="351"/>
    </location>
</feature>
<evidence type="ECO:0000256" key="6">
    <source>
        <dbReference type="ARBA" id="ARBA00012457"/>
    </source>
</evidence>
<comment type="similarity">
    <text evidence="3">In the C-terminal section; belongs to the transferase hexapeptide repeat family.</text>
</comment>
<reference evidence="16 17" key="1">
    <citation type="journal article" date="2019" name="Int. J. Syst. Evol. Microbiol.">
        <title>The Global Catalogue of Microorganisms (GCM) 10K type strain sequencing project: providing services to taxonomists for standard genome sequencing and annotation.</title>
        <authorList>
            <consortium name="The Broad Institute Genomics Platform"/>
            <consortium name="The Broad Institute Genome Sequencing Center for Infectious Disease"/>
            <person name="Wu L."/>
            <person name="Ma J."/>
        </authorList>
    </citation>
    <scope>NUCLEOTIDE SEQUENCE [LARGE SCALE GENOMIC DNA]</scope>
    <source>
        <strain evidence="16 17">CGMCC 1.12543</strain>
    </source>
</reference>
<comment type="caution">
    <text evidence="16">The sequence shown here is derived from an EMBL/GenBank/DDBJ whole genome shotgun (WGS) entry which is preliminary data.</text>
</comment>
<comment type="catalytic activity">
    <reaction evidence="13">
        <text>N-acetyl-alpha-D-glucosamine 1-phosphate + UTP + H(+) = UDP-N-acetyl-alpha-D-glucosamine + diphosphate</text>
        <dbReference type="Rhea" id="RHEA:13509"/>
        <dbReference type="ChEBI" id="CHEBI:15378"/>
        <dbReference type="ChEBI" id="CHEBI:33019"/>
        <dbReference type="ChEBI" id="CHEBI:46398"/>
        <dbReference type="ChEBI" id="CHEBI:57705"/>
        <dbReference type="ChEBI" id="CHEBI:57776"/>
        <dbReference type="EC" id="2.7.7.23"/>
    </reaction>
</comment>
<comment type="pathway">
    <text evidence="1">Nucleotide-sugar biosynthesis; UDP-N-acetyl-alpha-D-glucosamine biosynthesis; N-acetyl-alpha-D-glucosamine 1-phosphate from alpha-D-glucosamine 6-phosphate (route II): step 2/2.</text>
</comment>
<dbReference type="InterPro" id="IPR050065">
    <property type="entry name" value="GlmU-like"/>
</dbReference>
<keyword evidence="11 16" id="KW-0012">Acyltransferase</keyword>
<keyword evidence="9 16" id="KW-0548">Nucleotidyltransferase</keyword>
<keyword evidence="8 16" id="KW-0808">Transferase</keyword>
<evidence type="ECO:0000256" key="13">
    <source>
        <dbReference type="ARBA" id="ARBA00048493"/>
    </source>
</evidence>
<dbReference type="InterPro" id="IPR029044">
    <property type="entry name" value="Nucleotide-diphossugar_trans"/>
</dbReference>
<evidence type="ECO:0000256" key="3">
    <source>
        <dbReference type="ARBA" id="ARBA00007707"/>
    </source>
</evidence>
<comment type="similarity">
    <text evidence="4">In the N-terminal section; belongs to the N-acetylglucosamine-1-phosphate uridyltransferase family.</text>
</comment>
<dbReference type="Gene3D" id="3.90.550.10">
    <property type="entry name" value="Spore Coat Polysaccharide Biosynthesis Protein SpsA, Chain A"/>
    <property type="match status" value="1"/>
</dbReference>
<dbReference type="PANTHER" id="PTHR43584:SF8">
    <property type="entry name" value="N-ACETYLMURAMATE ALPHA-1-PHOSPHATE URIDYLYLTRANSFERASE"/>
    <property type="match status" value="1"/>
</dbReference>
<comment type="pathway">
    <text evidence="2">Nucleotide-sugar biosynthesis; UDP-N-acetyl-alpha-D-glucosamine biosynthesis; UDP-N-acetyl-alpha-D-glucosamine from N-acetyl-alpha-D-glucosamine 1-phosphate: step 1/1.</text>
</comment>
<evidence type="ECO:0000256" key="11">
    <source>
        <dbReference type="ARBA" id="ARBA00023315"/>
    </source>
</evidence>
<dbReference type="EMBL" id="JBHSQH010000001">
    <property type="protein sequence ID" value="MFC5972893.1"/>
    <property type="molecule type" value="Genomic_DNA"/>
</dbReference>
<evidence type="ECO:0000259" key="14">
    <source>
        <dbReference type="Pfam" id="PF00483"/>
    </source>
</evidence>
<dbReference type="InterPro" id="IPR011004">
    <property type="entry name" value="Trimer_LpxA-like_sf"/>
</dbReference>
<organism evidence="16 17">
    <name type="scientific">Halomarina salina</name>
    <dbReference type="NCBI Taxonomy" id="1872699"/>
    <lineage>
        <taxon>Archaea</taxon>
        <taxon>Methanobacteriati</taxon>
        <taxon>Methanobacteriota</taxon>
        <taxon>Stenosarchaea group</taxon>
        <taxon>Halobacteria</taxon>
        <taxon>Halobacteriales</taxon>
        <taxon>Natronomonadaceae</taxon>
        <taxon>Halomarina</taxon>
    </lineage>
</organism>
<dbReference type="Pfam" id="PF00483">
    <property type="entry name" value="NTP_transferase"/>
    <property type="match status" value="1"/>
</dbReference>
<keyword evidence="17" id="KW-1185">Reference proteome</keyword>
<dbReference type="EC" id="2.7.7.23" evidence="6"/>
<evidence type="ECO:0000256" key="7">
    <source>
        <dbReference type="ARBA" id="ARBA00013414"/>
    </source>
</evidence>
<evidence type="ECO:0000256" key="10">
    <source>
        <dbReference type="ARBA" id="ARBA00023268"/>
    </source>
</evidence>
<evidence type="ECO:0000256" key="1">
    <source>
        <dbReference type="ARBA" id="ARBA00005166"/>
    </source>
</evidence>
<dbReference type="InterPro" id="IPR023915">
    <property type="entry name" value="Bifunctiontional_GlmU_arc-type"/>
</dbReference>
<dbReference type="GO" id="GO:0019134">
    <property type="term" value="F:glucosamine-1-phosphate N-acetyltransferase activity"/>
    <property type="evidence" value="ECO:0007669"/>
    <property type="project" value="UniProtKB-EC"/>
</dbReference>
<name>A0ABD5RR39_9EURY</name>
<dbReference type="PANTHER" id="PTHR43584">
    <property type="entry name" value="NUCLEOTIDYL TRANSFERASE"/>
    <property type="match status" value="1"/>
</dbReference>
<dbReference type="RefSeq" id="WP_247416830.1">
    <property type="nucleotide sequence ID" value="NZ_JALLGW010000001.1"/>
</dbReference>
<comment type="catalytic activity">
    <reaction evidence="12">
        <text>alpha-D-glucosamine 1-phosphate + acetyl-CoA = N-acetyl-alpha-D-glucosamine 1-phosphate + CoA + H(+)</text>
        <dbReference type="Rhea" id="RHEA:13725"/>
        <dbReference type="ChEBI" id="CHEBI:15378"/>
        <dbReference type="ChEBI" id="CHEBI:57287"/>
        <dbReference type="ChEBI" id="CHEBI:57288"/>
        <dbReference type="ChEBI" id="CHEBI:57776"/>
        <dbReference type="ChEBI" id="CHEBI:58516"/>
        <dbReference type="EC" id="2.3.1.157"/>
    </reaction>
</comment>
<accession>A0ABD5RR39</accession>
<dbReference type="Gene3D" id="2.160.10.10">
    <property type="entry name" value="Hexapeptide repeat proteins"/>
    <property type="match status" value="1"/>
</dbReference>
<dbReference type="InterPro" id="IPR056729">
    <property type="entry name" value="GMPPB_C"/>
</dbReference>
<keyword evidence="10" id="KW-0511">Multifunctional enzyme</keyword>
<dbReference type="Pfam" id="PF25087">
    <property type="entry name" value="GMPPB_C"/>
    <property type="match status" value="1"/>
</dbReference>
<gene>
    <name evidence="16" type="primary">glmU</name>
    <name evidence="16" type="ORF">ACFPYI_16275</name>
</gene>
<evidence type="ECO:0000259" key="15">
    <source>
        <dbReference type="Pfam" id="PF25087"/>
    </source>
</evidence>
<evidence type="ECO:0000256" key="9">
    <source>
        <dbReference type="ARBA" id="ARBA00022695"/>
    </source>
</evidence>
<dbReference type="SUPFAM" id="SSF51161">
    <property type="entry name" value="Trimeric LpxA-like enzymes"/>
    <property type="match status" value="1"/>
</dbReference>
<dbReference type="CDD" id="cd04181">
    <property type="entry name" value="NTP_transferase"/>
    <property type="match status" value="1"/>
</dbReference>
<dbReference type="GO" id="GO:0003977">
    <property type="term" value="F:UDP-N-acetylglucosamine diphosphorylase activity"/>
    <property type="evidence" value="ECO:0007669"/>
    <property type="project" value="UniProtKB-EC"/>
</dbReference>
<evidence type="ECO:0000256" key="4">
    <source>
        <dbReference type="ARBA" id="ARBA00007947"/>
    </source>
</evidence>
<evidence type="ECO:0000313" key="16">
    <source>
        <dbReference type="EMBL" id="MFC5972893.1"/>
    </source>
</evidence>
<evidence type="ECO:0000313" key="17">
    <source>
        <dbReference type="Proteomes" id="UP001596099"/>
    </source>
</evidence>
<evidence type="ECO:0000256" key="2">
    <source>
        <dbReference type="ARBA" id="ARBA00005208"/>
    </source>
</evidence>
<feature type="domain" description="Nucleotidyl transferase" evidence="14">
    <location>
        <begin position="3"/>
        <end position="222"/>
    </location>
</feature>
<dbReference type="EC" id="2.3.1.157" evidence="5"/>
<dbReference type="SUPFAM" id="SSF53448">
    <property type="entry name" value="Nucleotide-diphospho-sugar transferases"/>
    <property type="match status" value="1"/>
</dbReference>
<evidence type="ECO:0000256" key="8">
    <source>
        <dbReference type="ARBA" id="ARBA00022679"/>
    </source>
</evidence>
<sequence>MQAVILAAGEGTRMRPLTHSTPKPMLPVADRPLVAHTADDAAAAGADELVFVVGYEGDAVREFFGDEYAGVPVSYATQDEQLGTAHAVLQAREHLDGDFVVLNGDDLYDRSAIVDLFERGPAVAAYRAEEPSNYGVLTLDGSGNVVDIVEKPEQPDSDLVNAGAYHFPAEARDWLDVPQSERGEHEITDVLAKVVERHNVSAVEVGRWLGVGRPWELLAANEWKLGELERRVAGEVRGDADLRGNVVVEEGAVVEPGVTVEGPALIRSGADVGPNAYLRGATLVGANCHVGHGVELKNSVLMHDTNVPHLSYVGDSLLGPNVNLGAGTQVANLRHDGESVKQTVKGKRVSTGRRKYGVVAGDGAKTGVNSSLAPGLVLSAGSFTTPGESVDRDR</sequence>